<comment type="catalytic activity">
    <reaction evidence="14">
        <text>(11R)-hydroxy-(5Z,8Z,12E,14Z)-eicosatetraenoate + NAD(+) = 11-oxo-(5Z,8Z,12E,14Z)-eicosatetraenoate + NADH + H(+)</text>
        <dbReference type="Rhea" id="RHEA:48640"/>
        <dbReference type="ChEBI" id="CHEBI:15378"/>
        <dbReference type="ChEBI" id="CHEBI:57540"/>
        <dbReference type="ChEBI" id="CHEBI:57945"/>
        <dbReference type="ChEBI" id="CHEBI:78836"/>
        <dbReference type="ChEBI" id="CHEBI:90697"/>
    </reaction>
    <physiologicalReaction direction="left-to-right" evidence="14">
        <dbReference type="Rhea" id="RHEA:48641"/>
    </physiologicalReaction>
</comment>
<evidence type="ECO:0000256" key="3">
    <source>
        <dbReference type="ARBA" id="ARBA00023002"/>
    </source>
</evidence>
<dbReference type="RefSeq" id="XP_026852371.1">
    <property type="nucleotide sequence ID" value="XM_026996570.2"/>
</dbReference>
<reference evidence="25" key="2">
    <citation type="journal article" date="2017" name="Sci. Adv.">
        <title>A tail of two voltages: Proteomic comparison of the three electric organs of the electric eel.</title>
        <authorList>
            <person name="Traeger L.L."/>
            <person name="Sabat G."/>
            <person name="Barrett-Wilt G.A."/>
            <person name="Wells G.B."/>
            <person name="Sussman M.R."/>
        </authorList>
    </citation>
    <scope>NUCLEOTIDE SEQUENCE [LARGE SCALE GENOMIC DNA]</scope>
</reference>
<organism evidence="24 25">
    <name type="scientific">Electrophorus electricus</name>
    <name type="common">Electric eel</name>
    <name type="synonym">Gymnotus electricus</name>
    <dbReference type="NCBI Taxonomy" id="8005"/>
    <lineage>
        <taxon>Eukaryota</taxon>
        <taxon>Metazoa</taxon>
        <taxon>Chordata</taxon>
        <taxon>Craniata</taxon>
        <taxon>Vertebrata</taxon>
        <taxon>Euteleostomi</taxon>
        <taxon>Actinopterygii</taxon>
        <taxon>Neopterygii</taxon>
        <taxon>Teleostei</taxon>
        <taxon>Ostariophysi</taxon>
        <taxon>Gymnotiformes</taxon>
        <taxon>Gymnotoidei</taxon>
        <taxon>Gymnotidae</taxon>
        <taxon>Electrophorus</taxon>
    </lineage>
</organism>
<reference evidence="24" key="4">
    <citation type="submission" date="2025-08" db="UniProtKB">
        <authorList>
            <consortium name="Ensembl"/>
        </authorList>
    </citation>
    <scope>IDENTIFICATION</scope>
</reference>
<reference evidence="25" key="1">
    <citation type="journal article" date="2014" name="Science">
        <title>Nonhuman genetics. Genomic basis for the convergent evolution of electric organs.</title>
        <authorList>
            <person name="Gallant J.R."/>
            <person name="Traeger L.L."/>
            <person name="Volkening J.D."/>
            <person name="Moffett H."/>
            <person name="Chen P.H."/>
            <person name="Novina C.D."/>
            <person name="Phillips G.N.Jr."/>
            <person name="Anand R."/>
            <person name="Wells G.B."/>
            <person name="Pinch M."/>
            <person name="Guth R."/>
            <person name="Unguez G.A."/>
            <person name="Albert J.S."/>
            <person name="Zakon H.H."/>
            <person name="Samanta M.P."/>
            <person name="Sussman M.R."/>
        </authorList>
    </citation>
    <scope>NUCLEOTIDE SEQUENCE [LARGE SCALE GENOMIC DNA]</scope>
</reference>
<comment type="catalytic activity">
    <reaction evidence="15">
        <text>resolvin D1 + NAD(+) = 17-oxoresolvin D1 + NADH + H(+)</text>
        <dbReference type="Rhea" id="RHEA:50128"/>
        <dbReference type="ChEBI" id="CHEBI:15378"/>
        <dbReference type="ChEBI" id="CHEBI:57540"/>
        <dbReference type="ChEBI" id="CHEBI:57945"/>
        <dbReference type="ChEBI" id="CHEBI:132079"/>
        <dbReference type="ChEBI" id="CHEBI:132081"/>
    </reaction>
    <physiologicalReaction direction="left-to-right" evidence="15">
        <dbReference type="Rhea" id="RHEA:50129"/>
    </physiologicalReaction>
</comment>
<dbReference type="SUPFAM" id="SSF51735">
    <property type="entry name" value="NAD(P)-binding Rossmann-fold domains"/>
    <property type="match status" value="1"/>
</dbReference>
<comment type="catalytic activity">
    <reaction evidence="10">
        <text>prostaglandin E1 + NAD(+) = 15-oxoprostaglandin E1 + NADH + H(+)</text>
        <dbReference type="Rhea" id="RHEA:16477"/>
        <dbReference type="ChEBI" id="CHEBI:15378"/>
        <dbReference type="ChEBI" id="CHEBI:57397"/>
        <dbReference type="ChEBI" id="CHEBI:57401"/>
        <dbReference type="ChEBI" id="CHEBI:57540"/>
        <dbReference type="ChEBI" id="CHEBI:57945"/>
    </reaction>
    <physiologicalReaction direction="left-to-right" evidence="10">
        <dbReference type="Rhea" id="RHEA:16478"/>
    </physiologicalReaction>
</comment>
<dbReference type="Ensembl" id="ENSEEET00000013022.2">
    <property type="protein sequence ID" value="ENSEEEP00000012874.2"/>
    <property type="gene ID" value="ENSEEEG00000006469.2"/>
</dbReference>
<dbReference type="STRING" id="8005.ENSEEEP00000012874"/>
<dbReference type="PRINTS" id="PR00081">
    <property type="entry name" value="GDHRDH"/>
</dbReference>
<dbReference type="Gene3D" id="3.40.50.720">
    <property type="entry name" value="NAD(P)-binding Rossmann-like Domain"/>
    <property type="match status" value="1"/>
</dbReference>
<dbReference type="PRINTS" id="PR00080">
    <property type="entry name" value="SDRFAMILY"/>
</dbReference>
<evidence type="ECO:0000256" key="20">
    <source>
        <dbReference type="ARBA" id="ARBA00048921"/>
    </source>
</evidence>
<dbReference type="GO" id="GO:0016404">
    <property type="term" value="F:15-hydroxyprostaglandin dehydrogenase (NAD+) activity"/>
    <property type="evidence" value="ECO:0007669"/>
    <property type="project" value="UniProtKB-EC"/>
</dbReference>
<evidence type="ECO:0000256" key="12">
    <source>
        <dbReference type="ARBA" id="ARBA00048008"/>
    </source>
</evidence>
<comment type="catalytic activity">
    <reaction evidence="11">
        <text>resolvin D1 + NAD(+) = 8-oxoresolvin D1 + NADH + H(+)</text>
        <dbReference type="Rhea" id="RHEA:50124"/>
        <dbReference type="ChEBI" id="CHEBI:15378"/>
        <dbReference type="ChEBI" id="CHEBI:57540"/>
        <dbReference type="ChEBI" id="CHEBI:57945"/>
        <dbReference type="ChEBI" id="CHEBI:132079"/>
        <dbReference type="ChEBI" id="CHEBI:132080"/>
    </reaction>
    <physiologicalReaction direction="left-to-right" evidence="11">
        <dbReference type="Rhea" id="RHEA:50125"/>
    </physiologicalReaction>
</comment>
<dbReference type="FunFam" id="3.40.50.720:FF:000149">
    <property type="entry name" value="15-hydroxyprostaglandin dehydrogenase [NAD(+)]"/>
    <property type="match status" value="1"/>
</dbReference>
<evidence type="ECO:0000313" key="25">
    <source>
        <dbReference type="Proteomes" id="UP000314983"/>
    </source>
</evidence>
<evidence type="ECO:0000256" key="15">
    <source>
        <dbReference type="ARBA" id="ARBA00048170"/>
    </source>
</evidence>
<comment type="catalytic activity">
    <reaction evidence="19">
        <text>prostaglandin E2 + NAD(+) = 15-oxoprostaglandin E2 + NADH + H(+)</text>
        <dbReference type="Rhea" id="RHEA:11876"/>
        <dbReference type="ChEBI" id="CHEBI:15378"/>
        <dbReference type="ChEBI" id="CHEBI:57400"/>
        <dbReference type="ChEBI" id="CHEBI:57540"/>
        <dbReference type="ChEBI" id="CHEBI:57945"/>
        <dbReference type="ChEBI" id="CHEBI:606564"/>
        <dbReference type="EC" id="1.1.1.141"/>
    </reaction>
    <physiologicalReaction direction="left-to-right" evidence="19">
        <dbReference type="Rhea" id="RHEA:11877"/>
    </physiologicalReaction>
</comment>
<keyword evidence="25" id="KW-1185">Reference proteome</keyword>
<dbReference type="GO" id="GO:0047034">
    <property type="term" value="F:15-hydroxyicosatetraenoate dehydrogenase activity"/>
    <property type="evidence" value="ECO:0007669"/>
    <property type="project" value="UniProtKB-EC"/>
</dbReference>
<dbReference type="EC" id="1.1.1.232" evidence="5"/>
<evidence type="ECO:0000256" key="21">
    <source>
        <dbReference type="ARBA" id="ARBA00049151"/>
    </source>
</evidence>
<comment type="catalytic activity">
    <reaction evidence="21">
        <text>(15S)-hydroxy-(5Z,8Z,11Z,13E)-eicosatetraenoate + NAD(+) = 15-oxo-(5Z,8Z,11Z,13E)-eicosatetraenoate + NADH + H(+)</text>
        <dbReference type="Rhea" id="RHEA:23260"/>
        <dbReference type="ChEBI" id="CHEBI:15378"/>
        <dbReference type="ChEBI" id="CHEBI:57409"/>
        <dbReference type="ChEBI" id="CHEBI:57410"/>
        <dbReference type="ChEBI" id="CHEBI:57540"/>
        <dbReference type="ChEBI" id="CHEBI:57945"/>
        <dbReference type="EC" id="1.1.1.232"/>
    </reaction>
    <physiologicalReaction direction="left-to-right" evidence="21">
        <dbReference type="Rhea" id="RHEA:23261"/>
    </physiologicalReaction>
</comment>
<keyword evidence="2" id="KW-0443">Lipid metabolism</keyword>
<keyword evidence="3" id="KW-0560">Oxidoreductase</keyword>
<dbReference type="PANTHER" id="PTHR44229:SF5">
    <property type="entry name" value="15-HYDROXYPROSTAGLANDIN DEHYDROGENASE [NAD(+)]"/>
    <property type="match status" value="1"/>
</dbReference>
<evidence type="ECO:0000256" key="22">
    <source>
        <dbReference type="ARBA" id="ARBA00049188"/>
    </source>
</evidence>
<sequence length="259" mass="27877">MMILNDKVAVVTGASQGLGRGFAEILLENGAKVALLDLNETLGREVQAHFNEIYGSDRTQFYPCDVASDELFKDAFQKVLHKFGRVDVFCNNAGILNEKDWEKTVSINLSGVVRGTYLAMDHMKKQNGGQGGVIINVASMAGLGPLPGAPIYTATKHGVVGFSRALAETSNIADYGVRINALCPGFVRTALLNSFQTDEKAMLESIMEKAKFLEVEDVAKAFLLLVKDESLNGAVLVVASAGTAFMSFPTELPRTPVTL</sequence>
<evidence type="ECO:0000256" key="9">
    <source>
        <dbReference type="ARBA" id="ARBA00045705"/>
    </source>
</evidence>
<gene>
    <name evidence="24" type="primary">zgc:56585</name>
</gene>
<comment type="catalytic activity">
    <reaction evidence="12">
        <text>14-hydroxy-(4Z,7Z,10Z,12E,16Z,19Z)-docosahexaenoate + NAD(+) = 14-oxo-(4Z,7Z,10Z,12E,16Z,19Z)-docosahexaenoate + NADH + H(+)</text>
        <dbReference type="Rhea" id="RHEA:48952"/>
        <dbReference type="ChEBI" id="CHEBI:15378"/>
        <dbReference type="ChEBI" id="CHEBI:57540"/>
        <dbReference type="ChEBI" id="CHEBI:57945"/>
        <dbReference type="ChEBI" id="CHEBI:90866"/>
        <dbReference type="ChEBI" id="CHEBI:90867"/>
    </reaction>
    <physiologicalReaction direction="left-to-right" evidence="12">
        <dbReference type="Rhea" id="RHEA:48953"/>
    </physiologicalReaction>
</comment>
<evidence type="ECO:0000256" key="2">
    <source>
        <dbReference type="ARBA" id="ARBA00022501"/>
    </source>
</evidence>
<evidence type="ECO:0000256" key="6">
    <source>
        <dbReference type="ARBA" id="ARBA00040276"/>
    </source>
</evidence>
<keyword evidence="2" id="KW-0644">Prostaglandin metabolism</keyword>
<comment type="catalytic activity">
    <reaction evidence="22">
        <text>resolvin E1 + NAD(+) = 18-oxo-resolvin E1 + NADH + H(+)</text>
        <dbReference type="Rhea" id="RHEA:49244"/>
        <dbReference type="ChEBI" id="CHEBI:15378"/>
        <dbReference type="ChEBI" id="CHEBI:57540"/>
        <dbReference type="ChEBI" id="CHEBI:57945"/>
        <dbReference type="ChEBI" id="CHEBI:91000"/>
        <dbReference type="ChEBI" id="CHEBI:91001"/>
    </reaction>
    <physiologicalReaction direction="left-to-right" evidence="22">
        <dbReference type="Rhea" id="RHEA:49245"/>
    </physiologicalReaction>
</comment>
<dbReference type="KEGG" id="eee:113568377"/>
<comment type="catalytic activity">
    <reaction evidence="17">
        <text>lipoxin A4 + NAD(+) = 15-oxo-(5S,6R)-dihydroxy-(7E,9E,11Z,13E)-eicosatetraenoate + NADH + H(+)</text>
        <dbReference type="Rhea" id="RHEA:41572"/>
        <dbReference type="ChEBI" id="CHEBI:15378"/>
        <dbReference type="ChEBI" id="CHEBI:57540"/>
        <dbReference type="ChEBI" id="CHEBI:57945"/>
        <dbReference type="ChEBI" id="CHEBI:67026"/>
        <dbReference type="ChEBI" id="CHEBI:78311"/>
    </reaction>
    <physiologicalReaction direction="left-to-right" evidence="17">
        <dbReference type="Rhea" id="RHEA:41573"/>
    </physiologicalReaction>
</comment>
<evidence type="ECO:0000256" key="13">
    <source>
        <dbReference type="ARBA" id="ARBA00048140"/>
    </source>
</evidence>
<dbReference type="GO" id="GO:0006693">
    <property type="term" value="P:prostaglandin metabolic process"/>
    <property type="evidence" value="ECO:0007669"/>
    <property type="project" value="UniProtKB-KW"/>
</dbReference>
<dbReference type="EC" id="1.1.1.141" evidence="4"/>
<comment type="catalytic activity">
    <reaction evidence="16">
        <text>resolvin D2 + NAD(+) = 7-oxoresolvin D2 + NADH + H(+)</text>
        <dbReference type="Rhea" id="RHEA:53584"/>
        <dbReference type="ChEBI" id="CHEBI:15378"/>
        <dbReference type="ChEBI" id="CHEBI:57540"/>
        <dbReference type="ChEBI" id="CHEBI:57945"/>
        <dbReference type="ChEBI" id="CHEBI:133367"/>
        <dbReference type="ChEBI" id="CHEBI:137497"/>
    </reaction>
    <physiologicalReaction direction="left-to-right" evidence="16">
        <dbReference type="Rhea" id="RHEA:53585"/>
    </physiologicalReaction>
</comment>
<evidence type="ECO:0000256" key="19">
    <source>
        <dbReference type="ARBA" id="ARBA00048739"/>
    </source>
</evidence>
<evidence type="ECO:0000256" key="8">
    <source>
        <dbReference type="ARBA" id="ARBA00042026"/>
    </source>
</evidence>
<dbReference type="InterPro" id="IPR020904">
    <property type="entry name" value="Sc_DH/Rdtase_CS"/>
</dbReference>
<evidence type="ECO:0000256" key="11">
    <source>
        <dbReference type="ARBA" id="ARBA00047672"/>
    </source>
</evidence>
<dbReference type="PROSITE" id="PS00061">
    <property type="entry name" value="ADH_SHORT"/>
    <property type="match status" value="1"/>
</dbReference>
<dbReference type="GeneID" id="113568377"/>
<comment type="catalytic activity">
    <reaction evidence="13">
        <text>15-oxo-(5S,6R)-dihydroxy-(7E,9E,11Z)-eicosatrienoate + NADH + H(+) = (5S,6R,15S)-trihydroxy-(7E,9E,11Z)-eicosatrienoate + NAD(+)</text>
        <dbReference type="Rhea" id="RHEA:41596"/>
        <dbReference type="ChEBI" id="CHEBI:15378"/>
        <dbReference type="ChEBI" id="CHEBI:57540"/>
        <dbReference type="ChEBI" id="CHEBI:57945"/>
        <dbReference type="ChEBI" id="CHEBI:78325"/>
        <dbReference type="ChEBI" id="CHEBI:78329"/>
    </reaction>
    <physiologicalReaction direction="left-to-right" evidence="13">
        <dbReference type="Rhea" id="RHEA:41597"/>
    </physiologicalReaction>
</comment>
<comment type="similarity">
    <text evidence="1 23">Belongs to the short-chain dehydrogenases/reductases (SDR) family.</text>
</comment>
<comment type="catalytic activity">
    <reaction evidence="18">
        <text>prostaglandin A1 + NAD(+) = 15-oxo-prostaglandin A1 + NADH + H(+)</text>
        <dbReference type="Rhea" id="RHEA:41263"/>
        <dbReference type="ChEBI" id="CHEBI:15378"/>
        <dbReference type="ChEBI" id="CHEBI:57398"/>
        <dbReference type="ChEBI" id="CHEBI:57540"/>
        <dbReference type="ChEBI" id="CHEBI:57945"/>
        <dbReference type="ChEBI" id="CHEBI:85072"/>
    </reaction>
    <physiologicalReaction direction="left-to-right" evidence="18">
        <dbReference type="Rhea" id="RHEA:41264"/>
    </physiologicalReaction>
</comment>
<evidence type="ECO:0000256" key="17">
    <source>
        <dbReference type="ARBA" id="ARBA00048535"/>
    </source>
</evidence>
<comment type="catalytic activity">
    <reaction evidence="20">
        <text>resolvin D2 + NAD(+) = 16-oxoresolvin D2 + NADH + H(+)</text>
        <dbReference type="Rhea" id="RHEA:53588"/>
        <dbReference type="ChEBI" id="CHEBI:15378"/>
        <dbReference type="ChEBI" id="CHEBI:57540"/>
        <dbReference type="ChEBI" id="CHEBI:57945"/>
        <dbReference type="ChEBI" id="CHEBI:133367"/>
        <dbReference type="ChEBI" id="CHEBI:137498"/>
    </reaction>
    <physiologicalReaction direction="left-to-right" evidence="20">
        <dbReference type="Rhea" id="RHEA:53589"/>
    </physiologicalReaction>
</comment>
<dbReference type="GO" id="GO:0005737">
    <property type="term" value="C:cytoplasm"/>
    <property type="evidence" value="ECO:0007669"/>
    <property type="project" value="TreeGrafter"/>
</dbReference>
<evidence type="ECO:0000256" key="5">
    <source>
        <dbReference type="ARBA" id="ARBA00039060"/>
    </source>
</evidence>
<dbReference type="GeneTree" id="ENSGT00940000154593"/>
<dbReference type="Pfam" id="PF00106">
    <property type="entry name" value="adh_short"/>
    <property type="match status" value="1"/>
</dbReference>
<proteinExistence type="inferred from homology"/>
<evidence type="ECO:0000256" key="1">
    <source>
        <dbReference type="ARBA" id="ARBA00006484"/>
    </source>
</evidence>
<evidence type="ECO:0000256" key="23">
    <source>
        <dbReference type="RuleBase" id="RU000363"/>
    </source>
</evidence>
<dbReference type="AlphaFoldDB" id="A0A4W4EL73"/>
<dbReference type="InterPro" id="IPR036291">
    <property type="entry name" value="NAD(P)-bd_dom_sf"/>
</dbReference>
<accession>A0A4W4EL73</accession>
<dbReference type="PANTHER" id="PTHR44229">
    <property type="entry name" value="15-HYDROXYPROSTAGLANDIN DEHYDROGENASE [NAD(+)]"/>
    <property type="match status" value="1"/>
</dbReference>
<evidence type="ECO:0000256" key="10">
    <source>
        <dbReference type="ARBA" id="ARBA00047325"/>
    </source>
</evidence>
<keyword evidence="2" id="KW-0276">Fatty acid metabolism</keyword>
<evidence type="ECO:0000256" key="7">
    <source>
        <dbReference type="ARBA" id="ARBA00041812"/>
    </source>
</evidence>
<dbReference type="Proteomes" id="UP000314983">
    <property type="component" value="Chromosome 6"/>
</dbReference>
<dbReference type="CDD" id="cd05323">
    <property type="entry name" value="ADH_SDR_c_like"/>
    <property type="match status" value="1"/>
</dbReference>
<dbReference type="RefSeq" id="XP_035383599.1">
    <property type="nucleotide sequence ID" value="XM_035527706.1"/>
</dbReference>
<protein>
    <recommendedName>
        <fullName evidence="6">15-hydroxyprostaglandin dehydrogenase [NAD(+)]</fullName>
        <ecNumber evidence="4">1.1.1.141</ecNumber>
        <ecNumber evidence="5">1.1.1.232</ecNumber>
    </recommendedName>
    <alternativeName>
        <fullName evidence="8">Eicosanoid/docosanoid dehydrogenase [NAD(+)]</fullName>
    </alternativeName>
    <alternativeName>
        <fullName evidence="7">Prostaglandin dehydrogenase 1</fullName>
    </alternativeName>
</protein>
<comment type="function">
    <text evidence="9">Catalyzes the NAD-dependent dehydrogenation (oxidation) of a broad array of hydroxylated polyunsaturated fatty acids (mainly eicosanoids and docosanoids, including prostaglandins, lipoxins and resolvins), yielding their corresponding keto (oxo) metabolites. Decreases the levels of the pro-proliferative prostaglandins such as prostaglandin E2 (whose activity is increased in cancer because of an increase in the expression of cyclooxygenase 2) and generates oxo-fatty acid products that can profoundly influence cell function by abrogating pro-inflammatory cytokine expression. Converts resolvins E1, D1 and D2 to their oxo products, which represents a mode of resolvin inactivation. Resolvin E1 plays important roles during the resolution phase of acute inflammation, while resolvins D1 and D2 have a unique role in obesity-induced adipose inflammation.</text>
</comment>
<evidence type="ECO:0000256" key="16">
    <source>
        <dbReference type="ARBA" id="ARBA00048393"/>
    </source>
</evidence>
<reference evidence="24" key="3">
    <citation type="submission" date="2020-05" db="EMBL/GenBank/DDBJ databases">
        <title>Electrophorus electricus (electric eel) genome, fEleEle1, primary haplotype.</title>
        <authorList>
            <person name="Myers G."/>
            <person name="Meyer A."/>
            <person name="Fedrigo O."/>
            <person name="Formenti G."/>
            <person name="Rhie A."/>
            <person name="Tracey A."/>
            <person name="Sims Y."/>
            <person name="Jarvis E.D."/>
        </authorList>
    </citation>
    <scope>NUCLEOTIDE SEQUENCE [LARGE SCALE GENOMIC DNA]</scope>
</reference>
<evidence type="ECO:0000256" key="4">
    <source>
        <dbReference type="ARBA" id="ARBA00038968"/>
    </source>
</evidence>
<reference evidence="24" key="5">
    <citation type="submission" date="2025-09" db="UniProtKB">
        <authorList>
            <consortium name="Ensembl"/>
        </authorList>
    </citation>
    <scope>IDENTIFICATION</scope>
</reference>
<dbReference type="InterPro" id="IPR002347">
    <property type="entry name" value="SDR_fam"/>
</dbReference>
<dbReference type="OMA" id="MKETSWP"/>
<evidence type="ECO:0000256" key="14">
    <source>
        <dbReference type="ARBA" id="ARBA00048144"/>
    </source>
</evidence>
<evidence type="ECO:0000313" key="24">
    <source>
        <dbReference type="Ensembl" id="ENSEEEP00000012874.2"/>
    </source>
</evidence>
<name>A0A4W4EL73_ELEEL</name>
<evidence type="ECO:0000256" key="18">
    <source>
        <dbReference type="ARBA" id="ARBA00048611"/>
    </source>
</evidence>